<accession>A0ABQ5I4F6</accession>
<dbReference type="Proteomes" id="UP001151760">
    <property type="component" value="Unassembled WGS sequence"/>
</dbReference>
<evidence type="ECO:0000313" key="1">
    <source>
        <dbReference type="EMBL" id="GJT95011.1"/>
    </source>
</evidence>
<organism evidence="1 2">
    <name type="scientific">Tanacetum coccineum</name>
    <dbReference type="NCBI Taxonomy" id="301880"/>
    <lineage>
        <taxon>Eukaryota</taxon>
        <taxon>Viridiplantae</taxon>
        <taxon>Streptophyta</taxon>
        <taxon>Embryophyta</taxon>
        <taxon>Tracheophyta</taxon>
        <taxon>Spermatophyta</taxon>
        <taxon>Magnoliopsida</taxon>
        <taxon>eudicotyledons</taxon>
        <taxon>Gunneridae</taxon>
        <taxon>Pentapetalae</taxon>
        <taxon>asterids</taxon>
        <taxon>campanulids</taxon>
        <taxon>Asterales</taxon>
        <taxon>Asteraceae</taxon>
        <taxon>Asteroideae</taxon>
        <taxon>Anthemideae</taxon>
        <taxon>Anthemidinae</taxon>
        <taxon>Tanacetum</taxon>
    </lineage>
</organism>
<reference evidence="1" key="1">
    <citation type="journal article" date="2022" name="Int. J. Mol. Sci.">
        <title>Draft Genome of Tanacetum Coccineum: Genomic Comparison of Closely Related Tanacetum-Family Plants.</title>
        <authorList>
            <person name="Yamashiro T."/>
            <person name="Shiraishi A."/>
            <person name="Nakayama K."/>
            <person name="Satake H."/>
        </authorList>
    </citation>
    <scope>NUCLEOTIDE SEQUENCE</scope>
</reference>
<evidence type="ECO:0000313" key="2">
    <source>
        <dbReference type="Proteomes" id="UP001151760"/>
    </source>
</evidence>
<comment type="caution">
    <text evidence="1">The sequence shown here is derived from an EMBL/GenBank/DDBJ whole genome shotgun (WGS) entry which is preliminary data.</text>
</comment>
<proteinExistence type="predicted"/>
<reference evidence="1" key="2">
    <citation type="submission" date="2022-01" db="EMBL/GenBank/DDBJ databases">
        <authorList>
            <person name="Yamashiro T."/>
            <person name="Shiraishi A."/>
            <person name="Satake H."/>
            <person name="Nakayama K."/>
        </authorList>
    </citation>
    <scope>NUCLEOTIDE SEQUENCE</scope>
</reference>
<name>A0ABQ5I4F6_9ASTR</name>
<evidence type="ECO:0008006" key="3">
    <source>
        <dbReference type="Google" id="ProtNLM"/>
    </source>
</evidence>
<dbReference type="PANTHER" id="PTHR33067:SF9">
    <property type="entry name" value="RNA-DIRECTED DNA POLYMERASE"/>
    <property type="match status" value="1"/>
</dbReference>
<dbReference type="EMBL" id="BQNB010020349">
    <property type="protein sequence ID" value="GJT95011.1"/>
    <property type="molecule type" value="Genomic_DNA"/>
</dbReference>
<gene>
    <name evidence="1" type="ORF">Tco_1090529</name>
</gene>
<protein>
    <recommendedName>
        <fullName evidence="3">Zinc finger, CCHC-type</fullName>
    </recommendedName>
</protein>
<keyword evidence="2" id="KW-1185">Reference proteome</keyword>
<sequence length="313" mass="36553">MFQQHHGESLSEAWTRFKDLLQKFPHHGLDLWLQIKILYDHVEGTTQKGIDYAADGRLRKLRPYEAWATIERLAQYEDEWWNDTLTSYEMSLNFKNPDIEQLLGIMERKVNALMTDAISLMGKSEKEFMEFSSEVAKRLKERIKENENKPRKIEKITKYPDTKVLEKSAKYNFLENLEKKTFPTPMNLLCEAETKNRAENGAKNKPIKKPEKEEVVEAPSSWPVEYYLKHRINEKLIEGLVDNNRGPVYEAILKKKITKKEDIRGNFEIPCSIGGLKHVNALVDQGSDVNVMPYSTYMKLTDERPAETDIRLQ</sequence>
<dbReference type="PANTHER" id="PTHR33067">
    <property type="entry name" value="RNA-DIRECTED DNA POLYMERASE-RELATED"/>
    <property type="match status" value="1"/>
</dbReference>